<feature type="domain" description="Peptidase S26" evidence="5">
    <location>
        <begin position="7"/>
        <end position="85"/>
    </location>
</feature>
<evidence type="ECO:0000256" key="2">
    <source>
        <dbReference type="ARBA" id="ARBA00009370"/>
    </source>
</evidence>
<reference evidence="7" key="1">
    <citation type="journal article" date="2019" name="Int. J. Syst. Evol. Microbiol.">
        <title>The Global Catalogue of Microorganisms (GCM) 10K type strain sequencing project: providing services to taxonomists for standard genome sequencing and annotation.</title>
        <authorList>
            <consortium name="The Broad Institute Genomics Platform"/>
            <consortium name="The Broad Institute Genome Sequencing Center for Infectious Disease"/>
            <person name="Wu L."/>
            <person name="Ma J."/>
        </authorList>
    </citation>
    <scope>NUCLEOTIDE SEQUENCE [LARGE SCALE GENOMIC DNA]</scope>
    <source>
        <strain evidence="7">CGMCC 4.7680</strain>
    </source>
</reference>
<dbReference type="PROSITE" id="PS00501">
    <property type="entry name" value="SPASE_I_1"/>
    <property type="match status" value="1"/>
</dbReference>
<dbReference type="InterPro" id="IPR019756">
    <property type="entry name" value="Pept_S26A_signal_pept_1_Ser-AS"/>
</dbReference>
<dbReference type="PRINTS" id="PR00727">
    <property type="entry name" value="LEADERPTASE"/>
</dbReference>
<dbReference type="InterPro" id="IPR019533">
    <property type="entry name" value="Peptidase_S26"/>
</dbReference>
<evidence type="ECO:0000256" key="1">
    <source>
        <dbReference type="ARBA" id="ARBA00004401"/>
    </source>
</evidence>
<evidence type="ECO:0000256" key="3">
    <source>
        <dbReference type="ARBA" id="ARBA00022670"/>
    </source>
</evidence>
<dbReference type="EMBL" id="BNAW01000053">
    <property type="protein sequence ID" value="GHG42449.1"/>
    <property type="molecule type" value="Genomic_DNA"/>
</dbReference>
<keyword evidence="7" id="KW-1185">Reference proteome</keyword>
<dbReference type="Proteomes" id="UP000649955">
    <property type="component" value="Unassembled WGS sequence"/>
</dbReference>
<dbReference type="InterPro" id="IPR000223">
    <property type="entry name" value="Pept_S26A_signal_pept_1"/>
</dbReference>
<comment type="subcellular location">
    <subcellularLocation>
        <location evidence="1">Cell membrane</location>
        <topology evidence="1">Single-pass type II membrane protein</topology>
    </subcellularLocation>
</comment>
<sequence>MKGTVFFGLLAVGFAVLRRRLIMTTVDGHSMEPALSSGDRVLVRRTRRARRGQVALLRFPPLPSGAPTGDQLLLKRVVAVAGDRIPPDWADPDAHGLGGEVVPGGCTVVLGDNRPSSWDSRHYGFVPRERVVGVVVRHVPGVS</sequence>
<organism evidence="6 7">
    <name type="scientific">Amycolatopsis bullii</name>
    <dbReference type="NCBI Taxonomy" id="941987"/>
    <lineage>
        <taxon>Bacteria</taxon>
        <taxon>Bacillati</taxon>
        <taxon>Actinomycetota</taxon>
        <taxon>Actinomycetes</taxon>
        <taxon>Pseudonocardiales</taxon>
        <taxon>Pseudonocardiaceae</taxon>
        <taxon>Amycolatopsis</taxon>
    </lineage>
</organism>
<dbReference type="CDD" id="cd06530">
    <property type="entry name" value="S26_SPase_I"/>
    <property type="match status" value="1"/>
</dbReference>
<comment type="caution">
    <text evidence="6">The sequence shown here is derived from an EMBL/GenBank/DDBJ whole genome shotgun (WGS) entry which is preliminary data.</text>
</comment>
<dbReference type="Pfam" id="PF10502">
    <property type="entry name" value="Peptidase_S26"/>
    <property type="match status" value="2"/>
</dbReference>
<evidence type="ECO:0000313" key="6">
    <source>
        <dbReference type="EMBL" id="GHG42449.1"/>
    </source>
</evidence>
<dbReference type="PANTHER" id="PTHR43390">
    <property type="entry name" value="SIGNAL PEPTIDASE I"/>
    <property type="match status" value="1"/>
</dbReference>
<evidence type="ECO:0000313" key="7">
    <source>
        <dbReference type="Proteomes" id="UP000649955"/>
    </source>
</evidence>
<keyword evidence="4" id="KW-0378">Hydrolase</keyword>
<keyword evidence="3" id="KW-0645">Protease</keyword>
<name>A0ABQ3KQ40_9PSEU</name>
<dbReference type="Gene3D" id="2.10.109.10">
    <property type="entry name" value="Umud Fragment, subunit A"/>
    <property type="match status" value="1"/>
</dbReference>
<dbReference type="RefSeq" id="WP_191316096.1">
    <property type="nucleotide sequence ID" value="NZ_BNAW01000053.1"/>
</dbReference>
<protein>
    <submittedName>
        <fullName evidence="6">S26 family signal peptidase</fullName>
    </submittedName>
</protein>
<proteinExistence type="inferred from homology"/>
<dbReference type="InterPro" id="IPR036286">
    <property type="entry name" value="LexA/Signal_pep-like_sf"/>
</dbReference>
<comment type="similarity">
    <text evidence="2">Belongs to the peptidase S26 family.</text>
</comment>
<evidence type="ECO:0000259" key="5">
    <source>
        <dbReference type="Pfam" id="PF10502"/>
    </source>
</evidence>
<gene>
    <name evidence="6" type="primary">lepB</name>
    <name evidence="6" type="ORF">GCM10017567_75370</name>
</gene>
<feature type="domain" description="Peptidase S26" evidence="5">
    <location>
        <begin position="98"/>
        <end position="136"/>
    </location>
</feature>
<dbReference type="SUPFAM" id="SSF51306">
    <property type="entry name" value="LexA/Signal peptidase"/>
    <property type="match status" value="1"/>
</dbReference>
<accession>A0ABQ3KQ40</accession>
<dbReference type="PANTHER" id="PTHR43390:SF1">
    <property type="entry name" value="CHLOROPLAST PROCESSING PEPTIDASE"/>
    <property type="match status" value="1"/>
</dbReference>
<evidence type="ECO:0000256" key="4">
    <source>
        <dbReference type="ARBA" id="ARBA00022801"/>
    </source>
</evidence>